<keyword evidence="6" id="KW-1185">Reference proteome</keyword>
<dbReference type="PROSITE" id="PS50022">
    <property type="entry name" value="FA58C_3"/>
    <property type="match status" value="1"/>
</dbReference>
<dbReference type="GO" id="GO:0016787">
    <property type="term" value="F:hydrolase activity"/>
    <property type="evidence" value="ECO:0007669"/>
    <property type="project" value="UniProtKB-KW"/>
</dbReference>
<dbReference type="InterPro" id="IPR000421">
    <property type="entry name" value="FA58C"/>
</dbReference>
<feature type="domain" description="F5/8 type C" evidence="4">
    <location>
        <begin position="38"/>
        <end position="179"/>
    </location>
</feature>
<evidence type="ECO:0000313" key="5">
    <source>
        <dbReference type="EMBL" id="TDD03244.1"/>
    </source>
</evidence>
<comment type="similarity">
    <text evidence="1">Belongs to the 'GDSL' lipolytic enzyme family.</text>
</comment>
<accession>A0A4R4VLM2</accession>
<dbReference type="Pfam" id="PF00754">
    <property type="entry name" value="F5_F8_type_C"/>
    <property type="match status" value="1"/>
</dbReference>
<proteinExistence type="inferred from homology"/>
<dbReference type="InterPro" id="IPR008979">
    <property type="entry name" value="Galactose-bd-like_sf"/>
</dbReference>
<name>A0A4R4VLM2_9ACTN</name>
<dbReference type="OrthoDB" id="9802318at2"/>
<dbReference type="InterPro" id="IPR037459">
    <property type="entry name" value="RhgT-like"/>
</dbReference>
<dbReference type="Pfam" id="PF13472">
    <property type="entry name" value="Lipase_GDSL_2"/>
    <property type="match status" value="1"/>
</dbReference>
<dbReference type="SUPFAM" id="SSF52266">
    <property type="entry name" value="SGNH hydrolase"/>
    <property type="match status" value="1"/>
</dbReference>
<dbReference type="CDD" id="cd01821">
    <property type="entry name" value="Rhamnogalacturan_acetylesterase_like"/>
    <property type="match status" value="1"/>
</dbReference>
<evidence type="ECO:0000256" key="1">
    <source>
        <dbReference type="ARBA" id="ARBA00008668"/>
    </source>
</evidence>
<dbReference type="AlphaFoldDB" id="A0A4R4VLM2"/>
<dbReference type="Gene3D" id="2.60.120.260">
    <property type="entry name" value="Galactose-binding domain-like"/>
    <property type="match status" value="1"/>
</dbReference>
<dbReference type="InterPro" id="IPR013830">
    <property type="entry name" value="SGNH_hydro"/>
</dbReference>
<evidence type="ECO:0000256" key="2">
    <source>
        <dbReference type="ARBA" id="ARBA00022801"/>
    </source>
</evidence>
<dbReference type="PANTHER" id="PTHR43695:SF1">
    <property type="entry name" value="RHAMNOGALACTURONAN ACETYLESTERASE"/>
    <property type="match status" value="1"/>
</dbReference>
<evidence type="ECO:0000313" key="6">
    <source>
        <dbReference type="Proteomes" id="UP000294543"/>
    </source>
</evidence>
<dbReference type="SUPFAM" id="SSF49785">
    <property type="entry name" value="Galactose-binding domain-like"/>
    <property type="match status" value="2"/>
</dbReference>
<evidence type="ECO:0000259" key="4">
    <source>
        <dbReference type="PROSITE" id="PS50022"/>
    </source>
</evidence>
<dbReference type="Gene3D" id="3.40.50.1110">
    <property type="entry name" value="SGNH hydrolase"/>
    <property type="match status" value="1"/>
</dbReference>
<evidence type="ECO:0000256" key="3">
    <source>
        <dbReference type="SAM" id="MobiDB-lite"/>
    </source>
</evidence>
<reference evidence="5 6" key="1">
    <citation type="submission" date="2019-03" db="EMBL/GenBank/DDBJ databases">
        <title>Draft genome sequences of novel Actinobacteria.</title>
        <authorList>
            <person name="Sahin N."/>
            <person name="Ay H."/>
            <person name="Saygin H."/>
        </authorList>
    </citation>
    <scope>NUCLEOTIDE SEQUENCE [LARGE SCALE GENOMIC DNA]</scope>
    <source>
        <strain evidence="5 6">KC712</strain>
    </source>
</reference>
<protein>
    <recommendedName>
        <fullName evidence="4">F5/8 type C domain-containing protein</fullName>
    </recommendedName>
</protein>
<dbReference type="SMART" id="SM00231">
    <property type="entry name" value="FA58C"/>
    <property type="match status" value="1"/>
</dbReference>
<keyword evidence="2" id="KW-0378">Hydrolase</keyword>
<feature type="region of interest" description="Disordered" evidence="3">
    <location>
        <begin position="1"/>
        <end position="20"/>
    </location>
</feature>
<dbReference type="EMBL" id="SMKP01000330">
    <property type="protein sequence ID" value="TDD03244.1"/>
    <property type="molecule type" value="Genomic_DNA"/>
</dbReference>
<dbReference type="InterPro" id="IPR036514">
    <property type="entry name" value="SGNH_hydro_sf"/>
</dbReference>
<dbReference type="PANTHER" id="PTHR43695">
    <property type="entry name" value="PUTATIVE (AFU_ORTHOLOGUE AFUA_2G17250)-RELATED"/>
    <property type="match status" value="1"/>
</dbReference>
<gene>
    <name evidence="5" type="ORF">E1294_50830</name>
</gene>
<dbReference type="Proteomes" id="UP000294543">
    <property type="component" value="Unassembled WGS sequence"/>
</dbReference>
<organism evidence="5 6">
    <name type="scientific">Nonomuraea diastatica</name>
    <dbReference type="NCBI Taxonomy" id="1848329"/>
    <lineage>
        <taxon>Bacteria</taxon>
        <taxon>Bacillati</taxon>
        <taxon>Actinomycetota</taxon>
        <taxon>Actinomycetes</taxon>
        <taxon>Streptosporangiales</taxon>
        <taxon>Streptosporangiaceae</taxon>
        <taxon>Nonomuraea</taxon>
    </lineage>
</organism>
<comment type="caution">
    <text evidence="5">The sequence shown here is derived from an EMBL/GenBank/DDBJ whole genome shotgun (WGS) entry which is preliminary data.</text>
</comment>
<sequence length="508" mass="52703">MRKRGITLGSSRSDGRLPSPPGSSGLVVLALLTVLAGLLAVPLATPAGAVTDLALGKATSADSSQSGRGPALANDSDTATRWCAADGRTGHWWQVDLGNVATLTGTEVRWEFARTYGYHVSVSTDGSTWAQVADRTANTSTAQVQSDAFTAAARYVRITVTGLAASTWASIADFKVFGTDTGTPPGPEPDPALRSRCTGTSPITCHVDVAPGNYDVTVILGDATSPGVTSVQAEARRTVLPAVSTAAGSYARYSFTLNVRQPEGQPTGQGGTGTPGLDLVFSGSAPKLNGIGLAPASGPVLYLAGDSTVCDQLLAPYTGWGQQLPQYFKLGLSVANYGDSGESSGSFLSNSALFPAMKPLIRSGDTVLIQFGHNDKSTTASAFASNLTSLVTQVRSRGGTPVLVTPPVRRLFAADGTLTSTALHVNSVGVNLPATMRQVAAAQDAPLIDLTAASEALVEGLGPNGSGRLYLPELNDKTHFSSYGANEMARHVLQRMRELNLSPIHYLR</sequence>